<evidence type="ECO:0000259" key="7">
    <source>
        <dbReference type="PROSITE" id="PS51352"/>
    </source>
</evidence>
<name>A0ABU0DT29_9BACI</name>
<dbReference type="Proteomes" id="UP001236723">
    <property type="component" value="Unassembled WGS sequence"/>
</dbReference>
<keyword evidence="5" id="KW-1015">Disulfide bond</keyword>
<accession>A0ABU0DT29</accession>
<organism evidence="8 9">
    <name type="scientific">Alkalibacillus filiformis</name>
    <dbReference type="NCBI Taxonomy" id="200990"/>
    <lineage>
        <taxon>Bacteria</taxon>
        <taxon>Bacillati</taxon>
        <taxon>Bacillota</taxon>
        <taxon>Bacilli</taxon>
        <taxon>Bacillales</taxon>
        <taxon>Bacillaceae</taxon>
        <taxon>Alkalibacillus</taxon>
    </lineage>
</organism>
<keyword evidence="9" id="KW-1185">Reference proteome</keyword>
<evidence type="ECO:0000313" key="8">
    <source>
        <dbReference type="EMBL" id="MDQ0351607.1"/>
    </source>
</evidence>
<keyword evidence="4" id="KW-0560">Oxidoreductase</keyword>
<gene>
    <name evidence="8" type="ORF">J2R98_001424</name>
</gene>
<comment type="similarity">
    <text evidence="1">Belongs to the peroxiredoxin family. AhpC/Prx1 subfamily.</text>
</comment>
<evidence type="ECO:0000256" key="6">
    <source>
        <dbReference type="ARBA" id="ARBA00023284"/>
    </source>
</evidence>
<dbReference type="SUPFAM" id="SSF52833">
    <property type="entry name" value="Thioredoxin-like"/>
    <property type="match status" value="1"/>
</dbReference>
<reference evidence="8 9" key="1">
    <citation type="submission" date="2023-07" db="EMBL/GenBank/DDBJ databases">
        <title>Genomic Encyclopedia of Type Strains, Phase IV (KMG-IV): sequencing the most valuable type-strain genomes for metagenomic binning, comparative biology and taxonomic classification.</title>
        <authorList>
            <person name="Goeker M."/>
        </authorList>
    </citation>
    <scope>NUCLEOTIDE SEQUENCE [LARGE SCALE GENOMIC DNA]</scope>
    <source>
        <strain evidence="8 9">DSM 15448</strain>
    </source>
</reference>
<keyword evidence="3" id="KW-0049">Antioxidant</keyword>
<dbReference type="Gene3D" id="3.40.30.10">
    <property type="entry name" value="Glutaredoxin"/>
    <property type="match status" value="1"/>
</dbReference>
<dbReference type="PANTHER" id="PTHR10681">
    <property type="entry name" value="THIOREDOXIN PEROXIDASE"/>
    <property type="match status" value="1"/>
</dbReference>
<proteinExistence type="inferred from homology"/>
<evidence type="ECO:0000256" key="1">
    <source>
        <dbReference type="ARBA" id="ARBA00009796"/>
    </source>
</evidence>
<dbReference type="InterPro" id="IPR036249">
    <property type="entry name" value="Thioredoxin-like_sf"/>
</dbReference>
<dbReference type="Pfam" id="PF00578">
    <property type="entry name" value="AhpC-TSA"/>
    <property type="match status" value="1"/>
</dbReference>
<keyword evidence="6" id="KW-0676">Redox-active center</keyword>
<dbReference type="InterPro" id="IPR000866">
    <property type="entry name" value="AhpC/TSA"/>
</dbReference>
<evidence type="ECO:0000256" key="4">
    <source>
        <dbReference type="ARBA" id="ARBA00023002"/>
    </source>
</evidence>
<protein>
    <submittedName>
        <fullName evidence="8">Peroxiredoxin (Alkyl hydroperoxide reductase subunit C)</fullName>
    </submittedName>
</protein>
<dbReference type="InterPro" id="IPR024706">
    <property type="entry name" value="Peroxiredoxin_AhpC-typ"/>
</dbReference>
<dbReference type="PIRSF" id="PIRSF000239">
    <property type="entry name" value="AHPC"/>
    <property type="match status" value="1"/>
</dbReference>
<dbReference type="EMBL" id="JAUSUP010000003">
    <property type="protein sequence ID" value="MDQ0351607.1"/>
    <property type="molecule type" value="Genomic_DNA"/>
</dbReference>
<feature type="domain" description="Thioredoxin" evidence="7">
    <location>
        <begin position="1"/>
        <end position="107"/>
    </location>
</feature>
<evidence type="ECO:0000256" key="3">
    <source>
        <dbReference type="ARBA" id="ARBA00022862"/>
    </source>
</evidence>
<sequence length="136" mass="15067">MAAVAAIYSELQDLNTEVLAISTDSVYAHKIFKEISPSARQVQYPLVSDRNQLISRAYRTIDEQNGAAFRTTVIVDPEGTIVSKITYPREVGRNSQELLRLIQGIQFGRETGLGVPGDWVPGMPGIPRRPEDIGRI</sequence>
<dbReference type="InterPro" id="IPR050217">
    <property type="entry name" value="Peroxiredoxin"/>
</dbReference>
<evidence type="ECO:0000256" key="2">
    <source>
        <dbReference type="ARBA" id="ARBA00022559"/>
    </source>
</evidence>
<dbReference type="PANTHER" id="PTHR10681:SF121">
    <property type="entry name" value="ALKYL HYDROPEROXIDE REDUCTASE C"/>
    <property type="match status" value="1"/>
</dbReference>
<keyword evidence="2" id="KW-0575">Peroxidase</keyword>
<dbReference type="InterPro" id="IPR013766">
    <property type="entry name" value="Thioredoxin_domain"/>
</dbReference>
<evidence type="ECO:0000256" key="5">
    <source>
        <dbReference type="ARBA" id="ARBA00023157"/>
    </source>
</evidence>
<dbReference type="PROSITE" id="PS51352">
    <property type="entry name" value="THIOREDOXIN_2"/>
    <property type="match status" value="1"/>
</dbReference>
<evidence type="ECO:0000313" key="9">
    <source>
        <dbReference type="Proteomes" id="UP001236723"/>
    </source>
</evidence>
<comment type="caution">
    <text evidence="8">The sequence shown here is derived from an EMBL/GenBank/DDBJ whole genome shotgun (WGS) entry which is preliminary data.</text>
</comment>